<evidence type="ECO:0000313" key="5">
    <source>
        <dbReference type="EMBL" id="MDP1026292.1"/>
    </source>
</evidence>
<organism evidence="5 6">
    <name type="scientific">Sphingomonas aurea</name>
    <dbReference type="NCBI Taxonomy" id="3063994"/>
    <lineage>
        <taxon>Bacteria</taxon>
        <taxon>Pseudomonadati</taxon>
        <taxon>Pseudomonadota</taxon>
        <taxon>Alphaproteobacteria</taxon>
        <taxon>Sphingomonadales</taxon>
        <taxon>Sphingomonadaceae</taxon>
        <taxon>Sphingomonas</taxon>
    </lineage>
</organism>
<accession>A0ABT9EH41</accession>
<dbReference type="Pfam" id="PF08797">
    <property type="entry name" value="HIRAN"/>
    <property type="match status" value="1"/>
</dbReference>
<feature type="compositionally biased region" description="Acidic residues" evidence="3">
    <location>
        <begin position="134"/>
        <end position="143"/>
    </location>
</feature>
<feature type="region of interest" description="Disordered" evidence="3">
    <location>
        <begin position="95"/>
        <end position="143"/>
    </location>
</feature>
<comment type="caution">
    <text evidence="5">The sequence shown here is derived from an EMBL/GenBank/DDBJ whole genome shotgun (WGS) entry which is preliminary data.</text>
</comment>
<gene>
    <name evidence="5" type="ORF">Q5H91_03635</name>
</gene>
<keyword evidence="6" id="KW-1185">Reference proteome</keyword>
<evidence type="ECO:0000256" key="1">
    <source>
        <dbReference type="ARBA" id="ARBA00022723"/>
    </source>
</evidence>
<keyword evidence="1" id="KW-0479">Metal-binding</keyword>
<evidence type="ECO:0000256" key="3">
    <source>
        <dbReference type="SAM" id="MobiDB-lite"/>
    </source>
</evidence>
<reference evidence="5 6" key="1">
    <citation type="submission" date="2023-07" db="EMBL/GenBank/DDBJ databases">
        <authorList>
            <person name="Kim M.K."/>
        </authorList>
    </citation>
    <scope>NUCLEOTIDE SEQUENCE [LARGE SCALE GENOMIC DNA]</scope>
    <source>
        <strain evidence="5 6">KR1UV-12</strain>
    </source>
</reference>
<name>A0ABT9EH41_9SPHN</name>
<feature type="domain" description="HIRAN" evidence="4">
    <location>
        <begin position="29"/>
        <end position="74"/>
    </location>
</feature>
<feature type="compositionally biased region" description="Pro residues" evidence="3">
    <location>
        <begin position="104"/>
        <end position="121"/>
    </location>
</feature>
<protein>
    <submittedName>
        <fullName evidence="5">HIRAN domain-containing protein</fullName>
    </submittedName>
</protein>
<evidence type="ECO:0000313" key="6">
    <source>
        <dbReference type="Proteomes" id="UP001230685"/>
    </source>
</evidence>
<dbReference type="RefSeq" id="WP_305171847.1">
    <property type="nucleotide sequence ID" value="NZ_JAUUDS010000001.1"/>
</dbReference>
<dbReference type="EMBL" id="JAUUDS010000001">
    <property type="protein sequence ID" value="MDP1026292.1"/>
    <property type="molecule type" value="Genomic_DNA"/>
</dbReference>
<sequence>MQELTLAVVGIDFPNDDGSNRRSEAMMTLPGEHVELIPEPKNKHDSNAVAVLSPRGVQLGYINAERAPYIVGRMARGEDAEAIFQGIDGGSAFIRVRFGGGEPTLPPSSDKPPAPRSPGPPRRSEPYDPHAFYPDEEGPDWGA</sequence>
<dbReference type="Proteomes" id="UP001230685">
    <property type="component" value="Unassembled WGS sequence"/>
</dbReference>
<dbReference type="InterPro" id="IPR014905">
    <property type="entry name" value="HIRAN"/>
</dbReference>
<evidence type="ECO:0000256" key="2">
    <source>
        <dbReference type="ARBA" id="ARBA00022801"/>
    </source>
</evidence>
<dbReference type="Gene3D" id="3.30.70.2330">
    <property type="match status" value="1"/>
</dbReference>
<proteinExistence type="predicted"/>
<evidence type="ECO:0000259" key="4">
    <source>
        <dbReference type="Pfam" id="PF08797"/>
    </source>
</evidence>
<keyword evidence="2" id="KW-0378">Hydrolase</keyword>